<dbReference type="Proteomes" id="UP000185678">
    <property type="component" value="Unassembled WGS sequence"/>
</dbReference>
<dbReference type="RefSeq" id="WP_076398288.1">
    <property type="nucleotide sequence ID" value="NZ_FTOA01000001.1"/>
</dbReference>
<keyword evidence="9" id="KW-1185">Reference proteome</keyword>
<dbReference type="Gene3D" id="3.40.50.1980">
    <property type="entry name" value="Nitrogenase molybdenum iron protein domain"/>
    <property type="match status" value="3"/>
</dbReference>
<dbReference type="Pfam" id="PF00148">
    <property type="entry name" value="Oxidored_nitro"/>
    <property type="match status" value="1"/>
</dbReference>
<evidence type="ECO:0000256" key="1">
    <source>
        <dbReference type="ARBA" id="ARBA00003171"/>
    </source>
</evidence>
<evidence type="ECO:0000256" key="5">
    <source>
        <dbReference type="ARBA" id="ARBA00023231"/>
    </source>
</evidence>
<dbReference type="GO" id="GO:0065003">
    <property type="term" value="P:protein-containing complex assembly"/>
    <property type="evidence" value="ECO:0007669"/>
    <property type="project" value="InterPro"/>
</dbReference>
<reference evidence="8 9" key="1">
    <citation type="submission" date="2017-01" db="EMBL/GenBank/DDBJ databases">
        <authorList>
            <person name="Mah S.A."/>
            <person name="Swanson W.J."/>
            <person name="Moy G.W."/>
            <person name="Vacquier V.D."/>
        </authorList>
    </citation>
    <scope>NUCLEOTIDE SEQUENCE [LARGE SCALE GENOMIC DNA]</scope>
    <source>
        <strain evidence="8 9">DSM 11589</strain>
    </source>
</reference>
<comment type="similarity">
    <text evidence="3 6">Belongs to the NifD/NifK/NifE/NifN family.</text>
</comment>
<feature type="domain" description="Nitrogenase/oxidoreductase component 1" evidence="7">
    <location>
        <begin position="24"/>
        <end position="436"/>
    </location>
</feature>
<comment type="pathway">
    <text evidence="2">Cofactor biosynthesis; Fe-Mo cofactor biosynthesis.</text>
</comment>
<evidence type="ECO:0000256" key="4">
    <source>
        <dbReference type="ARBA" id="ARBA00013282"/>
    </source>
</evidence>
<dbReference type="GO" id="GO:0016163">
    <property type="term" value="F:nitrogenase activity"/>
    <property type="evidence" value="ECO:0007669"/>
    <property type="project" value="InterPro"/>
</dbReference>
<dbReference type="AlphaFoldDB" id="A0A1N7IL94"/>
<dbReference type="OrthoDB" id="9800746at2"/>
<name>A0A1N7IL94_9PROT</name>
<dbReference type="SUPFAM" id="SSF53807">
    <property type="entry name" value="Helical backbone' metal receptor"/>
    <property type="match status" value="1"/>
</dbReference>
<dbReference type="UniPathway" id="UPA00782"/>
<organism evidence="8 9">
    <name type="scientific">Insolitispirillum peregrinum</name>
    <dbReference type="NCBI Taxonomy" id="80876"/>
    <lineage>
        <taxon>Bacteria</taxon>
        <taxon>Pseudomonadati</taxon>
        <taxon>Pseudomonadota</taxon>
        <taxon>Alphaproteobacteria</taxon>
        <taxon>Rhodospirillales</taxon>
        <taxon>Novispirillaceae</taxon>
        <taxon>Insolitispirillum</taxon>
    </lineage>
</organism>
<evidence type="ECO:0000256" key="2">
    <source>
        <dbReference type="ARBA" id="ARBA00005155"/>
    </source>
</evidence>
<dbReference type="NCBIfam" id="TIGR01285">
    <property type="entry name" value="nifN"/>
    <property type="match status" value="1"/>
</dbReference>
<dbReference type="InterPro" id="IPR005975">
    <property type="entry name" value="Nase_Mo-Fe_CF"/>
</dbReference>
<accession>A0A1N7IL94</accession>
<dbReference type="InterPro" id="IPR000510">
    <property type="entry name" value="Nase/OxRdtase_comp1"/>
</dbReference>
<keyword evidence="5 6" id="KW-0535">Nitrogen fixation</keyword>
<dbReference type="Gene3D" id="6.10.250.1090">
    <property type="match status" value="1"/>
</dbReference>
<dbReference type="PANTHER" id="PTHR33712:SF7">
    <property type="entry name" value="LIGHT-INDEPENDENT PROTOCHLOROPHYLLIDE REDUCTASE SUBUNIT B"/>
    <property type="match status" value="1"/>
</dbReference>
<sequence length="482" mass="51433">MTIYPPANVLVQKKACSVNPLKSSAPLGAAMAFMGMDRCQPLFHGSQGCTAFGLVLLVRHFKEAIPFQTTAMNEITTILGGIDNVEQALVNVAKRAKPALIGICSTGLTETRGEDVAPELRLIRQRNPELQNTAVVYASTPDYVGGMQEGWAKAVSAIIEAFVPARNQAAPLTPIRGQVNILAGVHLTAGDLEELREITDAFGLEAIILPDLSGSLDGHVPDTYCGTSYGGTSLEDVACMGASVATLAFGEHMRKPAEDLEAKTGVPSRLVLNATGIEGCDRLMVMLSEISGRPIPPRFRRQRSQLVDAMLDAHFHFGGKTVVMAAEPDLLLAYSTLFNDLGAVIPLAVSTVSTPSLQRVPAATVQIGDLEDLELGAKEHHADLLVTHSHGRQASARTGIPLYRVGFPQFDRLGSAHRATLGYRASRDIVFEVGNLFIEAMPNHLLRHGHDEHGDHSVHHEGACGCPGTLEASHGCSHSASC</sequence>
<dbReference type="CDD" id="cd01966">
    <property type="entry name" value="Nitrogenase_NifN_1"/>
    <property type="match status" value="1"/>
</dbReference>
<dbReference type="EMBL" id="FTOA01000001">
    <property type="protein sequence ID" value="SIS37858.1"/>
    <property type="molecule type" value="Genomic_DNA"/>
</dbReference>
<evidence type="ECO:0000259" key="7">
    <source>
        <dbReference type="Pfam" id="PF00148"/>
    </source>
</evidence>
<dbReference type="PROSITE" id="PS00699">
    <property type="entry name" value="NITROGENASE_1_1"/>
    <property type="match status" value="1"/>
</dbReference>
<gene>
    <name evidence="8" type="ORF">SAMN05421779_101311</name>
</gene>
<dbReference type="STRING" id="80876.SAMN05421779_101311"/>
<protein>
    <recommendedName>
        <fullName evidence="4">Nitrogenase iron-molybdenum cofactor biosynthesis protein NifN</fullName>
    </recommendedName>
</protein>
<evidence type="ECO:0000313" key="9">
    <source>
        <dbReference type="Proteomes" id="UP000185678"/>
    </source>
</evidence>
<evidence type="ECO:0000313" key="8">
    <source>
        <dbReference type="EMBL" id="SIS37858.1"/>
    </source>
</evidence>
<dbReference type="InterPro" id="IPR000318">
    <property type="entry name" value="Nase_comp1_CS"/>
</dbReference>
<evidence type="ECO:0000256" key="6">
    <source>
        <dbReference type="RuleBase" id="RU004021"/>
    </source>
</evidence>
<evidence type="ECO:0000256" key="3">
    <source>
        <dbReference type="ARBA" id="ARBA00011002"/>
    </source>
</evidence>
<proteinExistence type="inferred from homology"/>
<dbReference type="PANTHER" id="PTHR33712">
    <property type="entry name" value="LIGHT-INDEPENDENT PROTOCHLOROPHYLLIDE REDUCTASE SUBUNIT B"/>
    <property type="match status" value="1"/>
</dbReference>
<comment type="function">
    <text evidence="1">This protein may play a role in the biosynthesis of the prosthetic group of nitrogenase (FeMo cofactor).</text>
</comment>
<dbReference type="InterPro" id="IPR050152">
    <property type="entry name" value="ChlB/BchB/BchZ"/>
</dbReference>